<keyword evidence="4 7" id="KW-0812">Transmembrane</keyword>
<keyword evidence="5 7" id="KW-1133">Transmembrane helix</keyword>
<dbReference type="Pfam" id="PF13440">
    <property type="entry name" value="Polysacc_synt_3"/>
    <property type="match status" value="1"/>
</dbReference>
<evidence type="ECO:0000256" key="3">
    <source>
        <dbReference type="ARBA" id="ARBA00022475"/>
    </source>
</evidence>
<feature type="transmembrane region" description="Helical" evidence="7">
    <location>
        <begin position="438"/>
        <end position="463"/>
    </location>
</feature>
<dbReference type="Proteomes" id="UP000199657">
    <property type="component" value="Unassembled WGS sequence"/>
</dbReference>
<feature type="transmembrane region" description="Helical" evidence="7">
    <location>
        <begin position="303"/>
        <end position="325"/>
    </location>
</feature>
<dbReference type="InterPro" id="IPR050833">
    <property type="entry name" value="Poly_Biosynth_Transport"/>
</dbReference>
<dbReference type="GO" id="GO:0005886">
    <property type="term" value="C:plasma membrane"/>
    <property type="evidence" value="ECO:0007669"/>
    <property type="project" value="UniProtKB-SubCell"/>
</dbReference>
<accession>A0A1H8U457</accession>
<evidence type="ECO:0000256" key="1">
    <source>
        <dbReference type="ARBA" id="ARBA00004651"/>
    </source>
</evidence>
<evidence type="ECO:0000256" key="6">
    <source>
        <dbReference type="ARBA" id="ARBA00023136"/>
    </source>
</evidence>
<organism evidence="8 9">
    <name type="scientific">Aquisalimonas asiatica</name>
    <dbReference type="NCBI Taxonomy" id="406100"/>
    <lineage>
        <taxon>Bacteria</taxon>
        <taxon>Pseudomonadati</taxon>
        <taxon>Pseudomonadota</taxon>
        <taxon>Gammaproteobacteria</taxon>
        <taxon>Chromatiales</taxon>
        <taxon>Ectothiorhodospiraceae</taxon>
        <taxon>Aquisalimonas</taxon>
    </lineage>
</organism>
<feature type="transmembrane region" description="Helical" evidence="7">
    <location>
        <begin position="35"/>
        <end position="52"/>
    </location>
</feature>
<keyword evidence="3" id="KW-1003">Cell membrane</keyword>
<protein>
    <submittedName>
        <fullName evidence="8">Membrane protein involved in the export of O-antigen and teichoic acid</fullName>
    </submittedName>
</protein>
<dbReference type="PANTHER" id="PTHR30250:SF10">
    <property type="entry name" value="LIPOPOLYSACCHARIDE BIOSYNTHESIS PROTEIN WZXC"/>
    <property type="match status" value="1"/>
</dbReference>
<feature type="transmembrane region" description="Helical" evidence="7">
    <location>
        <begin position="345"/>
        <end position="369"/>
    </location>
</feature>
<evidence type="ECO:0000256" key="7">
    <source>
        <dbReference type="SAM" id="Phobius"/>
    </source>
</evidence>
<feature type="transmembrane region" description="Helical" evidence="7">
    <location>
        <begin position="275"/>
        <end position="297"/>
    </location>
</feature>
<feature type="transmembrane region" description="Helical" evidence="7">
    <location>
        <begin position="401"/>
        <end position="426"/>
    </location>
</feature>
<dbReference type="OrthoDB" id="8538786at2"/>
<feature type="transmembrane region" description="Helical" evidence="7">
    <location>
        <begin position="147"/>
        <end position="165"/>
    </location>
</feature>
<feature type="transmembrane region" description="Helical" evidence="7">
    <location>
        <begin position="171"/>
        <end position="191"/>
    </location>
</feature>
<evidence type="ECO:0000313" key="9">
    <source>
        <dbReference type="Proteomes" id="UP000199657"/>
    </source>
</evidence>
<evidence type="ECO:0000256" key="2">
    <source>
        <dbReference type="ARBA" id="ARBA00007430"/>
    </source>
</evidence>
<feature type="transmembrane region" description="Helical" evidence="7">
    <location>
        <begin position="375"/>
        <end position="394"/>
    </location>
</feature>
<evidence type="ECO:0000313" key="8">
    <source>
        <dbReference type="EMBL" id="SEO97951.1"/>
    </source>
</evidence>
<dbReference type="EMBL" id="FOEG01000005">
    <property type="protein sequence ID" value="SEO97951.1"/>
    <property type="molecule type" value="Genomic_DNA"/>
</dbReference>
<evidence type="ECO:0000256" key="4">
    <source>
        <dbReference type="ARBA" id="ARBA00022692"/>
    </source>
</evidence>
<comment type="similarity">
    <text evidence="2">Belongs to the polysaccharide synthase family.</text>
</comment>
<dbReference type="PANTHER" id="PTHR30250">
    <property type="entry name" value="PST FAMILY PREDICTED COLANIC ACID TRANSPORTER"/>
    <property type="match status" value="1"/>
</dbReference>
<dbReference type="RefSeq" id="WP_091644506.1">
    <property type="nucleotide sequence ID" value="NZ_FOEG01000005.1"/>
</dbReference>
<sequence length="500" mass="54001">MTSGAFWMVLVRFLERNVGLISTLILARLLVPEDFGLVAMAMVFFQFLKLFAQFGLQNALIRFQDADRSYYDTAWTLILLMKSGVALALVLSAPFIAAFFDEPRVQPIIYVLAGMALIEGTKNVAIVDLMKKFQFRRYFAYSLSKKVAAFTVTVSVALIYQNYWALVAGNVAGAVAGFILSYTMVAYRPWFSLERTGKIFRFSSWLFVNNVAQFIRDRGTDLIIGRMAGAAPMGTYRVAFEISNLPTSEIYAPLMRAFFPGFASIAHDRERLRRVYLDSQAVIATLTVPAGIGIVILAEPVVWTLLGANWLVAIPLIQVLGLYGVGQVLHGNRAGLFMALGQPHWISLITAIDAAVTLPLMAWLLAAGYGIEVAVWAKIVGSLVAAPLGIALVLSRLGISLWTFAAIFVRPALATAAMAALLLWAFGAHRSADGAVDALTSLAVAVPAGAVAYGLTVLALWLLSGRPAGAETRILGMVGPAARKLLAGGTSRASKVAERD</sequence>
<evidence type="ECO:0000256" key="5">
    <source>
        <dbReference type="ARBA" id="ARBA00022989"/>
    </source>
</evidence>
<dbReference type="AlphaFoldDB" id="A0A1H8U457"/>
<feature type="transmembrane region" description="Helical" evidence="7">
    <location>
        <begin position="73"/>
        <end position="96"/>
    </location>
</feature>
<reference evidence="8 9" key="1">
    <citation type="submission" date="2016-10" db="EMBL/GenBank/DDBJ databases">
        <authorList>
            <person name="de Groot N.N."/>
        </authorList>
    </citation>
    <scope>NUCLEOTIDE SEQUENCE [LARGE SCALE GENOMIC DNA]</scope>
    <source>
        <strain evidence="8 9">CGMCC 1.6291</strain>
    </source>
</reference>
<keyword evidence="6 7" id="KW-0472">Membrane</keyword>
<dbReference type="CDD" id="cd13127">
    <property type="entry name" value="MATE_tuaB_like"/>
    <property type="match status" value="1"/>
</dbReference>
<proteinExistence type="inferred from homology"/>
<dbReference type="STRING" id="406100.SAMN04488052_105165"/>
<comment type="subcellular location">
    <subcellularLocation>
        <location evidence="1">Cell membrane</location>
        <topology evidence="1">Multi-pass membrane protein</topology>
    </subcellularLocation>
</comment>
<feature type="transmembrane region" description="Helical" evidence="7">
    <location>
        <begin position="108"/>
        <end position="126"/>
    </location>
</feature>
<name>A0A1H8U457_9GAMM</name>
<gene>
    <name evidence="8" type="ORF">SAMN04488052_105165</name>
</gene>
<keyword evidence="9" id="KW-1185">Reference proteome</keyword>